<dbReference type="Proteomes" id="UP001311915">
    <property type="component" value="Unassembled WGS sequence"/>
</dbReference>
<dbReference type="AlphaFoldDB" id="A0AAV9LKU2"/>
<keyword evidence="5" id="KW-1185">Reference proteome</keyword>
<feature type="chain" id="PRO_5043519076" evidence="3">
    <location>
        <begin position="21"/>
        <end position="213"/>
    </location>
</feature>
<evidence type="ECO:0000256" key="3">
    <source>
        <dbReference type="SAM" id="SignalP"/>
    </source>
</evidence>
<dbReference type="SUPFAM" id="SSF50386">
    <property type="entry name" value="STI-like"/>
    <property type="match status" value="1"/>
</dbReference>
<dbReference type="InterPro" id="IPR056368">
    <property type="entry name" value="KTI1"/>
</dbReference>
<gene>
    <name evidence="4" type="ORF">R3W88_031226</name>
</gene>
<feature type="signal peptide" evidence="3">
    <location>
        <begin position="1"/>
        <end position="20"/>
    </location>
</feature>
<keyword evidence="2" id="KW-0646">Protease inhibitor</keyword>
<protein>
    <submittedName>
        <fullName evidence="4">Uncharacterized protein</fullName>
    </submittedName>
</protein>
<comment type="caution">
    <text evidence="4">The sequence shown here is derived from an EMBL/GenBank/DDBJ whole genome shotgun (WGS) entry which is preliminary data.</text>
</comment>
<dbReference type="PANTHER" id="PTHR33107">
    <property type="entry name" value="KUNITZ TRYPSIN INHIBITOR 2"/>
    <property type="match status" value="1"/>
</dbReference>
<dbReference type="PROSITE" id="PS00283">
    <property type="entry name" value="SOYBEAN_KUNITZ"/>
    <property type="match status" value="1"/>
</dbReference>
<dbReference type="PRINTS" id="PR00291">
    <property type="entry name" value="KUNITZINHBTR"/>
</dbReference>
<reference evidence="4 5" key="1">
    <citation type="submission" date="2023-10" db="EMBL/GenBank/DDBJ databases">
        <title>Genome-Wide Identification Analysis in wild type Solanum Pinnatisectum Reveals Some Genes Defensing Phytophthora Infestans.</title>
        <authorList>
            <person name="Sun C."/>
        </authorList>
    </citation>
    <scope>NUCLEOTIDE SEQUENCE [LARGE SCALE GENOMIC DNA]</scope>
    <source>
        <strain evidence="4">LQN</strain>
        <tissue evidence="4">Leaf</tissue>
    </source>
</reference>
<name>A0AAV9LKU2_9SOLN</name>
<dbReference type="EMBL" id="JAWPEI010000005">
    <property type="protein sequence ID" value="KAK4726309.1"/>
    <property type="molecule type" value="Genomic_DNA"/>
</dbReference>
<dbReference type="InterPro" id="IPR002160">
    <property type="entry name" value="Prot_inh_Kunz-lg"/>
</dbReference>
<keyword evidence="3" id="KW-0732">Signal</keyword>
<dbReference type="PANTHER" id="PTHR33107:SF39">
    <property type="entry name" value="KUNITZ-TYPE SERINE PROTEASE INHIBITOR DRTI-LIKE"/>
    <property type="match status" value="1"/>
</dbReference>
<proteinExistence type="inferred from homology"/>
<dbReference type="InterPro" id="IPR011065">
    <property type="entry name" value="Kunitz_inhibitor_STI-like_sf"/>
</dbReference>
<dbReference type="CDD" id="cd00178">
    <property type="entry name" value="beta-trefoil_STI"/>
    <property type="match status" value="1"/>
</dbReference>
<dbReference type="Gene3D" id="2.80.10.50">
    <property type="match status" value="1"/>
</dbReference>
<dbReference type="SMART" id="SM00452">
    <property type="entry name" value="STI"/>
    <property type="match status" value="1"/>
</dbReference>
<evidence type="ECO:0000256" key="1">
    <source>
        <dbReference type="ARBA" id="ARBA00005440"/>
    </source>
</evidence>
<comment type="similarity">
    <text evidence="1">Belongs to the protease inhibitor I3 (leguminous Kunitz-type inhibitor) family.</text>
</comment>
<evidence type="ECO:0000313" key="4">
    <source>
        <dbReference type="EMBL" id="KAK4726309.1"/>
    </source>
</evidence>
<sequence length="213" mass="23868">MKIILLLFVSLAISLPLATCNNNQLLVDVLDINGKPLNASSRYYMIPPHHSIEDGGISLADLGDQQQNTCPTSVVESLDVADYGIAVYFVPKNPNYKKSIVESSPLNIRFYIDSLNPCNDLMVWKVDNIDKLVPQHGHTISTGAKLGNPFDVSSWFQIKQVARYSYKLVFCLDIKCYNIGTVRQNGYNRLVLTENPMVVNFKLHPPYGKAQAY</sequence>
<dbReference type="GO" id="GO:0004866">
    <property type="term" value="F:endopeptidase inhibitor activity"/>
    <property type="evidence" value="ECO:0007669"/>
    <property type="project" value="InterPro"/>
</dbReference>
<evidence type="ECO:0000256" key="2">
    <source>
        <dbReference type="ARBA" id="ARBA00022690"/>
    </source>
</evidence>
<organism evidence="4 5">
    <name type="scientific">Solanum pinnatisectum</name>
    <name type="common">tansyleaf nightshade</name>
    <dbReference type="NCBI Taxonomy" id="50273"/>
    <lineage>
        <taxon>Eukaryota</taxon>
        <taxon>Viridiplantae</taxon>
        <taxon>Streptophyta</taxon>
        <taxon>Embryophyta</taxon>
        <taxon>Tracheophyta</taxon>
        <taxon>Spermatophyta</taxon>
        <taxon>Magnoliopsida</taxon>
        <taxon>eudicotyledons</taxon>
        <taxon>Gunneridae</taxon>
        <taxon>Pentapetalae</taxon>
        <taxon>asterids</taxon>
        <taxon>lamiids</taxon>
        <taxon>Solanales</taxon>
        <taxon>Solanaceae</taxon>
        <taxon>Solanoideae</taxon>
        <taxon>Solaneae</taxon>
        <taxon>Solanum</taxon>
    </lineage>
</organism>
<evidence type="ECO:0000313" key="5">
    <source>
        <dbReference type="Proteomes" id="UP001311915"/>
    </source>
</evidence>
<accession>A0AAV9LKU2</accession>
<dbReference type="Pfam" id="PF00197">
    <property type="entry name" value="Kunitz_legume"/>
    <property type="match status" value="1"/>
</dbReference>